<accession>A0ABS1BKY6</accession>
<protein>
    <recommendedName>
        <fullName evidence="3">HTH cro/C1-type domain-containing protein</fullName>
    </recommendedName>
</protein>
<comment type="caution">
    <text evidence="1">The sequence shown here is derived from an EMBL/GenBank/DDBJ whole genome shotgun (WGS) entry which is preliminary data.</text>
</comment>
<dbReference type="Proteomes" id="UP000660024">
    <property type="component" value="Unassembled WGS sequence"/>
</dbReference>
<dbReference type="RefSeq" id="WP_200586363.1">
    <property type="nucleotide sequence ID" value="NZ_JAEHFY010000014.1"/>
</dbReference>
<reference evidence="1 2" key="1">
    <citation type="submission" date="2020-12" db="EMBL/GenBank/DDBJ databases">
        <title>Bacterial novel species Pedobacter sp. SD-b isolated from soil.</title>
        <authorList>
            <person name="Jung H.-Y."/>
        </authorList>
    </citation>
    <scope>NUCLEOTIDE SEQUENCE [LARGE SCALE GENOMIC DNA]</scope>
    <source>
        <strain evidence="1 2">SD-b</strain>
    </source>
</reference>
<proteinExistence type="predicted"/>
<evidence type="ECO:0000313" key="2">
    <source>
        <dbReference type="Proteomes" id="UP000660024"/>
    </source>
</evidence>
<gene>
    <name evidence="1" type="ORF">I5M32_11360</name>
</gene>
<organism evidence="1 2">
    <name type="scientific">Pedobacter segetis</name>
    <dbReference type="NCBI Taxonomy" id="2793069"/>
    <lineage>
        <taxon>Bacteria</taxon>
        <taxon>Pseudomonadati</taxon>
        <taxon>Bacteroidota</taxon>
        <taxon>Sphingobacteriia</taxon>
        <taxon>Sphingobacteriales</taxon>
        <taxon>Sphingobacteriaceae</taxon>
        <taxon>Pedobacter</taxon>
    </lineage>
</organism>
<name>A0ABS1BKY6_9SPHI</name>
<keyword evidence="2" id="KW-1185">Reference proteome</keyword>
<sequence length="118" mass="13868">MDLKKIIDEILKQKEKPLSWLALEMEKTYAGFRLSLSNETLKYSDIKKMAEILNVPVSLFFEVNNTQKIKGNYNSQISSSIVNDSQEKYKTKYEVENEYLKQQIIDKEEIIKLLKSNK</sequence>
<dbReference type="EMBL" id="JAEHFY010000014">
    <property type="protein sequence ID" value="MBK0383555.1"/>
    <property type="molecule type" value="Genomic_DNA"/>
</dbReference>
<evidence type="ECO:0008006" key="3">
    <source>
        <dbReference type="Google" id="ProtNLM"/>
    </source>
</evidence>
<evidence type="ECO:0000313" key="1">
    <source>
        <dbReference type="EMBL" id="MBK0383555.1"/>
    </source>
</evidence>